<dbReference type="InParanoid" id="A0A0G4EM89"/>
<evidence type="ECO:0000313" key="1">
    <source>
        <dbReference type="EMBL" id="CEL97983.1"/>
    </source>
</evidence>
<evidence type="ECO:0000313" key="2">
    <source>
        <dbReference type="Proteomes" id="UP000041254"/>
    </source>
</evidence>
<name>A0A0G4EM89_VITBC</name>
<proteinExistence type="predicted"/>
<dbReference type="EMBL" id="CDMY01000260">
    <property type="protein sequence ID" value="CEL97983.1"/>
    <property type="molecule type" value="Genomic_DNA"/>
</dbReference>
<organism evidence="1 2">
    <name type="scientific">Vitrella brassicaformis (strain CCMP3155)</name>
    <dbReference type="NCBI Taxonomy" id="1169540"/>
    <lineage>
        <taxon>Eukaryota</taxon>
        <taxon>Sar</taxon>
        <taxon>Alveolata</taxon>
        <taxon>Colpodellida</taxon>
        <taxon>Vitrellaceae</taxon>
        <taxon>Vitrella</taxon>
    </lineage>
</organism>
<keyword evidence="2" id="KW-1185">Reference proteome</keyword>
<reference evidence="1 2" key="1">
    <citation type="submission" date="2014-11" db="EMBL/GenBank/DDBJ databases">
        <authorList>
            <person name="Zhu J."/>
            <person name="Qi W."/>
            <person name="Song R."/>
        </authorList>
    </citation>
    <scope>NUCLEOTIDE SEQUENCE [LARGE SCALE GENOMIC DNA]</scope>
</reference>
<dbReference type="AlphaFoldDB" id="A0A0G4EM89"/>
<accession>A0A0G4EM89</accession>
<protein>
    <submittedName>
        <fullName evidence="1">Uncharacterized protein</fullName>
    </submittedName>
</protein>
<gene>
    <name evidence="1" type="ORF">Vbra_12430</name>
</gene>
<sequence>MQEIDVLQKSIGHTLPEEVLYKAYRQCNSTSKSGGRCSVHTIRQACELNDQFQAMSKEPAGRRPGAVYCSLLTPSPFDLPDHPMGRADFLLLHSTIPGSIPVIFQIPQQIV</sequence>
<dbReference type="VEuPathDB" id="CryptoDB:Vbra_12430"/>
<dbReference type="Proteomes" id="UP000041254">
    <property type="component" value="Unassembled WGS sequence"/>
</dbReference>